<evidence type="ECO:0000313" key="2">
    <source>
        <dbReference type="Proteomes" id="UP000499080"/>
    </source>
</evidence>
<reference evidence="1 2" key="1">
    <citation type="journal article" date="2019" name="Sci. Rep.">
        <title>Orb-weaving spider Araneus ventricosus genome elucidates the spidroin gene catalogue.</title>
        <authorList>
            <person name="Kono N."/>
            <person name="Nakamura H."/>
            <person name="Ohtoshi R."/>
            <person name="Moran D.A.P."/>
            <person name="Shinohara A."/>
            <person name="Yoshida Y."/>
            <person name="Fujiwara M."/>
            <person name="Mori M."/>
            <person name="Tomita M."/>
            <person name="Arakawa K."/>
        </authorList>
    </citation>
    <scope>NUCLEOTIDE SEQUENCE [LARGE SCALE GENOMIC DNA]</scope>
</reference>
<organism evidence="1 2">
    <name type="scientific">Araneus ventricosus</name>
    <name type="common">Orbweaver spider</name>
    <name type="synonym">Epeira ventricosa</name>
    <dbReference type="NCBI Taxonomy" id="182803"/>
    <lineage>
        <taxon>Eukaryota</taxon>
        <taxon>Metazoa</taxon>
        <taxon>Ecdysozoa</taxon>
        <taxon>Arthropoda</taxon>
        <taxon>Chelicerata</taxon>
        <taxon>Arachnida</taxon>
        <taxon>Araneae</taxon>
        <taxon>Araneomorphae</taxon>
        <taxon>Entelegynae</taxon>
        <taxon>Araneoidea</taxon>
        <taxon>Araneidae</taxon>
        <taxon>Araneus</taxon>
    </lineage>
</organism>
<dbReference type="EMBL" id="BGPR01051544">
    <property type="protein sequence ID" value="GBO28471.1"/>
    <property type="molecule type" value="Genomic_DNA"/>
</dbReference>
<protein>
    <submittedName>
        <fullName evidence="1">Uncharacterized protein</fullName>
    </submittedName>
</protein>
<dbReference type="Proteomes" id="UP000499080">
    <property type="component" value="Unassembled WGS sequence"/>
</dbReference>
<name>A0A4Y2VUX5_ARAVE</name>
<sequence>MKAPQCSWNNFYPALFAIAFRYMAVYVRHFPLEFSWSVPQPVPFSHGGIEGCTMTPSRYLCESSAICITQRWSIRFVVWLKYLERNPNLPRL</sequence>
<proteinExistence type="predicted"/>
<evidence type="ECO:0000313" key="1">
    <source>
        <dbReference type="EMBL" id="GBO28471.1"/>
    </source>
</evidence>
<dbReference type="AlphaFoldDB" id="A0A4Y2VUX5"/>
<comment type="caution">
    <text evidence="1">The sequence shown here is derived from an EMBL/GenBank/DDBJ whole genome shotgun (WGS) entry which is preliminary data.</text>
</comment>
<gene>
    <name evidence="1" type="ORF">AVEN_202221_1</name>
</gene>
<keyword evidence="2" id="KW-1185">Reference proteome</keyword>
<accession>A0A4Y2VUX5</accession>